<accession>A0A655FZ24</accession>
<dbReference type="EC" id="1.3.99.-" evidence="1"/>
<protein>
    <submittedName>
        <fullName evidence="1">Acyl-CoA dehydrogenase FadE35</fullName>
        <ecNumber evidence="1">1.3.99.-</ecNumber>
    </submittedName>
</protein>
<keyword evidence="1" id="KW-0560">Oxidoreductase</keyword>
<dbReference type="EMBL" id="CQQC01003073">
    <property type="protein sequence ID" value="CNX42627.1"/>
    <property type="molecule type" value="Genomic_DNA"/>
</dbReference>
<dbReference type="Proteomes" id="UP000039217">
    <property type="component" value="Unassembled WGS sequence"/>
</dbReference>
<dbReference type="GO" id="GO:0016491">
    <property type="term" value="F:oxidoreductase activity"/>
    <property type="evidence" value="ECO:0007669"/>
    <property type="project" value="UniProtKB-KW"/>
</dbReference>
<dbReference type="AlphaFoldDB" id="A0A655FZ24"/>
<organism evidence="1 2">
    <name type="scientific">Mycobacterium tuberculosis</name>
    <dbReference type="NCBI Taxonomy" id="1773"/>
    <lineage>
        <taxon>Bacteria</taxon>
        <taxon>Bacillati</taxon>
        <taxon>Actinomycetota</taxon>
        <taxon>Actinomycetes</taxon>
        <taxon>Mycobacteriales</taxon>
        <taxon>Mycobacteriaceae</taxon>
        <taxon>Mycobacterium</taxon>
        <taxon>Mycobacterium tuberculosis complex</taxon>
    </lineage>
</organism>
<gene>
    <name evidence="1" type="primary">fadE_2</name>
    <name evidence="1" type="ORF">ERS007661_04626</name>
</gene>
<evidence type="ECO:0000313" key="1">
    <source>
        <dbReference type="EMBL" id="CNX42627.1"/>
    </source>
</evidence>
<sequence>MGDVYAGALLTEQAAWERATRGTDRKALVARLYARRYLADQGPLRGIDADCDEALQRFDELVAGAFTAEQT</sequence>
<evidence type="ECO:0000313" key="2">
    <source>
        <dbReference type="Proteomes" id="UP000039217"/>
    </source>
</evidence>
<name>A0A655FZ24_MYCTX</name>
<reference evidence="1 2" key="1">
    <citation type="submission" date="2015-03" db="EMBL/GenBank/DDBJ databases">
        <authorList>
            <consortium name="Pathogen Informatics"/>
        </authorList>
    </citation>
    <scope>NUCLEOTIDE SEQUENCE [LARGE SCALE GENOMIC DNA]</scope>
    <source>
        <strain evidence="1 2">D00501624</strain>
    </source>
</reference>
<proteinExistence type="predicted"/>